<evidence type="ECO:0000256" key="5">
    <source>
        <dbReference type="SAM" id="MobiDB-lite"/>
    </source>
</evidence>
<feature type="region of interest" description="Disordered" evidence="5">
    <location>
        <begin position="430"/>
        <end position="457"/>
    </location>
</feature>
<keyword evidence="1" id="KW-0479">Metal-binding</keyword>
<keyword evidence="8" id="KW-1185">Reference proteome</keyword>
<protein>
    <recommendedName>
        <fullName evidence="6">MYND-type domain-containing protein</fullName>
    </recommendedName>
</protein>
<feature type="compositionally biased region" description="Low complexity" evidence="5">
    <location>
        <begin position="277"/>
        <end position="295"/>
    </location>
</feature>
<evidence type="ECO:0000256" key="3">
    <source>
        <dbReference type="ARBA" id="ARBA00022833"/>
    </source>
</evidence>
<evidence type="ECO:0000313" key="7">
    <source>
        <dbReference type="EMBL" id="SZX72887.1"/>
    </source>
</evidence>
<evidence type="ECO:0000256" key="2">
    <source>
        <dbReference type="ARBA" id="ARBA00022771"/>
    </source>
</evidence>
<gene>
    <name evidence="7" type="ORF">BQ4739_LOCUS13024</name>
</gene>
<dbReference type="EMBL" id="FNXT01001171">
    <property type="protein sequence ID" value="SZX72887.1"/>
    <property type="molecule type" value="Genomic_DNA"/>
</dbReference>
<keyword evidence="3" id="KW-0862">Zinc</keyword>
<accession>A0A383W5G9</accession>
<dbReference type="InterPro" id="IPR002893">
    <property type="entry name" value="Znf_MYND"/>
</dbReference>
<evidence type="ECO:0000313" key="8">
    <source>
        <dbReference type="Proteomes" id="UP000256970"/>
    </source>
</evidence>
<feature type="region of interest" description="Disordered" evidence="5">
    <location>
        <begin position="680"/>
        <end position="725"/>
    </location>
</feature>
<dbReference type="Gene3D" id="6.10.140.2220">
    <property type="match status" value="1"/>
</dbReference>
<feature type="region of interest" description="Disordered" evidence="5">
    <location>
        <begin position="820"/>
        <end position="841"/>
    </location>
</feature>
<dbReference type="SUPFAM" id="SSF144232">
    <property type="entry name" value="HIT/MYND zinc finger-like"/>
    <property type="match status" value="1"/>
</dbReference>
<dbReference type="AlphaFoldDB" id="A0A383W5G9"/>
<evidence type="ECO:0000259" key="6">
    <source>
        <dbReference type="PROSITE" id="PS50865"/>
    </source>
</evidence>
<sequence>MHESIIRNSSAPVNTQALTLVDYTVLGSHAKFKTDSKEPYKILRHEDQYTAPAALAALQEVLVGKHQLLQQQGDDADWDTVAWTTLDSKALLRAVADAAAALAAASNSDAGLEISKDVLQAAVATTGAAESGNDSSSSAGSWLEQLANVVLTVKASWEVLPEQQKQADYAPLELACTAGLLLARLHTHATTCTSSSGTCQQLALQLLRALCSSAVQQLLQESLAGHLFIFRWHEQPSAAADLDAAMLRKPLPAHPGSSSSEAPGQQQPISTSDGPCSASPGLPVPSPASSSGAPQLQLPRLLPADAVPAAHRAWCGCFLLPLLPAAGHWRGGQEVLLGWAAACCSAEQLGLPVDVKPASFMLALEGLWLFGQPPATYLQQATSTAPPNPTPATATAAASVEAGQLQLQRLWPSFLLRLLARLEAAVAPTAATAQPAASTDSTTTSPEPAPAAGGESTESIQAGVIAPAAPLLFGMLGEALQHLAFAWQQHPAAARAALIRATLADSQQPLVVQQRRSAALLGKGKPKAGEAVCGQLLMMTRQLALLLTELLQLERSTCGGLQRDGTVPVAESGAEAVWFSSLWQSWPRGCCAALELLLRCPAPACEPVTTLQELLLDDMWEALKVLPLLESRETARAVTAAVVSSQKRVRLWQEAAATVLLGSPAAAAAATAAAAAVQGVGQGEEKKKGSSKAAGKGAKGSSSSGKALRPAPAAADASGEAGSSKSGATAEVAAPAWLLAAAEADPQAALRAGLGLLYRLLDCAQKAYYWRWYTWWQQLQQHTVSNKADDPAAALSSSSTASSAADDMCGSSSVWSNSSSFLSSSSEDSQDDDDDANGVNDDDVNAAIEAASSVGSSTDSMSSCCAQLVARRAAAAAAAATAAAAAAEDASDATLMAAPAAAASGDLWCEGAVQLAFGYSALAAPCFQFVDAVVKGGFAGLPESQRLQQQEVLLGLLDNVSAGLASNSLILVELQRLGLLPCFGPGAAAAVSQLSGCLTSMLAAALKAGPSANKAACALPAGCKASSVKSAASGTSKSKLTPPAPAAPLEVYDAWWQGLGFEPLAQLRLSAALAGLAQQPVAVAAVGCHNPGCSNLAGLSERRLATLACRACRQVAYCCRSCQASHWKAEGYCHRSECADLQEQQAAEWLPVEPEEGEEGSCETCV</sequence>
<dbReference type="PROSITE" id="PS50865">
    <property type="entry name" value="ZF_MYND_2"/>
    <property type="match status" value="1"/>
</dbReference>
<organism evidence="7 8">
    <name type="scientific">Tetradesmus obliquus</name>
    <name type="common">Green alga</name>
    <name type="synonym">Acutodesmus obliquus</name>
    <dbReference type="NCBI Taxonomy" id="3088"/>
    <lineage>
        <taxon>Eukaryota</taxon>
        <taxon>Viridiplantae</taxon>
        <taxon>Chlorophyta</taxon>
        <taxon>core chlorophytes</taxon>
        <taxon>Chlorophyceae</taxon>
        <taxon>CS clade</taxon>
        <taxon>Sphaeropleales</taxon>
        <taxon>Scenedesmaceae</taxon>
        <taxon>Tetradesmus</taxon>
    </lineage>
</organism>
<feature type="compositionally biased region" description="Acidic residues" evidence="5">
    <location>
        <begin position="828"/>
        <end position="841"/>
    </location>
</feature>
<keyword evidence="2 4" id="KW-0863">Zinc-finger</keyword>
<feature type="compositionally biased region" description="Low complexity" evidence="5">
    <location>
        <begin position="691"/>
        <end position="725"/>
    </location>
</feature>
<dbReference type="GO" id="GO:0008270">
    <property type="term" value="F:zinc ion binding"/>
    <property type="evidence" value="ECO:0007669"/>
    <property type="project" value="UniProtKB-KW"/>
</dbReference>
<feature type="domain" description="MYND-type" evidence="6">
    <location>
        <begin position="1090"/>
        <end position="1138"/>
    </location>
</feature>
<dbReference type="Proteomes" id="UP000256970">
    <property type="component" value="Unassembled WGS sequence"/>
</dbReference>
<reference evidence="7 8" key="1">
    <citation type="submission" date="2016-10" db="EMBL/GenBank/DDBJ databases">
        <authorList>
            <person name="Cai Z."/>
        </authorList>
    </citation>
    <scope>NUCLEOTIDE SEQUENCE [LARGE SCALE GENOMIC DNA]</scope>
</reference>
<evidence type="ECO:0000256" key="1">
    <source>
        <dbReference type="ARBA" id="ARBA00022723"/>
    </source>
</evidence>
<proteinExistence type="predicted"/>
<evidence type="ECO:0000256" key="4">
    <source>
        <dbReference type="PROSITE-ProRule" id="PRU00134"/>
    </source>
</evidence>
<name>A0A383W5G9_TETOB</name>
<feature type="region of interest" description="Disordered" evidence="5">
    <location>
        <begin position="249"/>
        <end position="295"/>
    </location>
</feature>
<feature type="compositionally biased region" description="Polar residues" evidence="5">
    <location>
        <begin position="256"/>
        <end position="274"/>
    </location>
</feature>